<dbReference type="EMBL" id="JBANQN010000001">
    <property type="protein sequence ID" value="KAK6802858.1"/>
    <property type="molecule type" value="Genomic_DNA"/>
</dbReference>
<protein>
    <submittedName>
        <fullName evidence="1">Uncharacterized protein</fullName>
    </submittedName>
</protein>
<dbReference type="AlphaFoldDB" id="A0AAN8YMH8"/>
<proteinExistence type="predicted"/>
<sequence length="33" mass="3785">MFVPEGISDHCHAKFTLVVNRPMGNRSFLYCNT</sequence>
<organism evidence="1 2">
    <name type="scientific">Solanum bulbocastanum</name>
    <name type="common">Wild potato</name>
    <dbReference type="NCBI Taxonomy" id="147425"/>
    <lineage>
        <taxon>Eukaryota</taxon>
        <taxon>Viridiplantae</taxon>
        <taxon>Streptophyta</taxon>
        <taxon>Embryophyta</taxon>
        <taxon>Tracheophyta</taxon>
        <taxon>Spermatophyta</taxon>
        <taxon>Magnoliopsida</taxon>
        <taxon>eudicotyledons</taxon>
        <taxon>Gunneridae</taxon>
        <taxon>Pentapetalae</taxon>
        <taxon>asterids</taxon>
        <taxon>lamiids</taxon>
        <taxon>Solanales</taxon>
        <taxon>Solanaceae</taxon>
        <taxon>Solanoideae</taxon>
        <taxon>Solaneae</taxon>
        <taxon>Solanum</taxon>
    </lineage>
</organism>
<name>A0AAN8YMH8_SOLBU</name>
<gene>
    <name evidence="1" type="ORF">RDI58_000642</name>
</gene>
<evidence type="ECO:0000313" key="2">
    <source>
        <dbReference type="Proteomes" id="UP001371456"/>
    </source>
</evidence>
<dbReference type="Proteomes" id="UP001371456">
    <property type="component" value="Unassembled WGS sequence"/>
</dbReference>
<keyword evidence="2" id="KW-1185">Reference proteome</keyword>
<reference evidence="1 2" key="1">
    <citation type="submission" date="2024-02" db="EMBL/GenBank/DDBJ databases">
        <title>de novo genome assembly of Solanum bulbocastanum strain 11H21.</title>
        <authorList>
            <person name="Hosaka A.J."/>
        </authorList>
    </citation>
    <scope>NUCLEOTIDE SEQUENCE [LARGE SCALE GENOMIC DNA]</scope>
    <source>
        <tissue evidence="1">Young leaves</tissue>
    </source>
</reference>
<accession>A0AAN8YMH8</accession>
<comment type="caution">
    <text evidence="1">The sequence shown here is derived from an EMBL/GenBank/DDBJ whole genome shotgun (WGS) entry which is preliminary data.</text>
</comment>
<evidence type="ECO:0000313" key="1">
    <source>
        <dbReference type="EMBL" id="KAK6802858.1"/>
    </source>
</evidence>